<keyword evidence="14" id="KW-1185">Reference proteome</keyword>
<dbReference type="CDD" id="cd03263">
    <property type="entry name" value="ABC_subfamily_A"/>
    <property type="match status" value="1"/>
</dbReference>
<organism evidence="13 14">
    <name type="scientific">Amphibalanus amphitrite</name>
    <name type="common">Striped barnacle</name>
    <name type="synonym">Balanus amphitrite</name>
    <dbReference type="NCBI Taxonomy" id="1232801"/>
    <lineage>
        <taxon>Eukaryota</taxon>
        <taxon>Metazoa</taxon>
        <taxon>Ecdysozoa</taxon>
        <taxon>Arthropoda</taxon>
        <taxon>Crustacea</taxon>
        <taxon>Multicrustacea</taxon>
        <taxon>Cirripedia</taxon>
        <taxon>Thoracica</taxon>
        <taxon>Thoracicalcarea</taxon>
        <taxon>Balanomorpha</taxon>
        <taxon>Balanoidea</taxon>
        <taxon>Balanidae</taxon>
        <taxon>Amphibalaninae</taxon>
        <taxon>Amphibalanus</taxon>
    </lineage>
</organism>
<dbReference type="SUPFAM" id="SSF52540">
    <property type="entry name" value="P-loop containing nucleoside triphosphate hydrolases"/>
    <property type="match status" value="1"/>
</dbReference>
<dbReference type="Gene3D" id="1.20.140.150">
    <property type="match status" value="1"/>
</dbReference>
<protein>
    <submittedName>
        <fullName evidence="13">ATP-binding cassette sub-family A member 2</fullName>
    </submittedName>
</protein>
<dbReference type="PANTHER" id="PTHR19229">
    <property type="entry name" value="ATP-BINDING CASSETTE TRANSPORTER SUBFAMILY A ABCA"/>
    <property type="match status" value="1"/>
</dbReference>
<dbReference type="OrthoDB" id="10255969at2759"/>
<dbReference type="InterPro" id="IPR019372">
    <property type="entry name" value="LHFPL"/>
</dbReference>
<feature type="compositionally biased region" description="Basic and acidic residues" evidence="10">
    <location>
        <begin position="140"/>
        <end position="151"/>
    </location>
</feature>
<feature type="transmembrane region" description="Helical" evidence="11">
    <location>
        <begin position="106"/>
        <end position="124"/>
    </location>
</feature>
<keyword evidence="6" id="KW-0547">Nucleotide-binding</keyword>
<evidence type="ECO:0000256" key="8">
    <source>
        <dbReference type="ARBA" id="ARBA00022989"/>
    </source>
</evidence>
<dbReference type="Pfam" id="PF10242">
    <property type="entry name" value="L_HMGIC_fpl"/>
    <property type="match status" value="1"/>
</dbReference>
<comment type="caution">
    <text evidence="13">The sequence shown here is derived from an EMBL/GenBank/DDBJ whole genome shotgun (WGS) entry which is preliminary data.</text>
</comment>
<evidence type="ECO:0000313" key="13">
    <source>
        <dbReference type="EMBL" id="KAF0292618.1"/>
    </source>
</evidence>
<feature type="compositionally biased region" description="Low complexity" evidence="10">
    <location>
        <begin position="690"/>
        <end position="699"/>
    </location>
</feature>
<feature type="transmembrane region" description="Helical" evidence="11">
    <location>
        <begin position="21"/>
        <end position="41"/>
    </location>
</feature>
<keyword evidence="8 11" id="KW-1133">Transmembrane helix</keyword>
<feature type="transmembrane region" description="Helical" evidence="11">
    <location>
        <begin position="455"/>
        <end position="476"/>
    </location>
</feature>
<feature type="transmembrane region" description="Helical" evidence="11">
    <location>
        <begin position="530"/>
        <end position="553"/>
    </location>
</feature>
<dbReference type="PANTHER" id="PTHR19229:SF36">
    <property type="entry name" value="ATP-BINDING CASSETTE SUB-FAMILY A MEMBER 2"/>
    <property type="match status" value="1"/>
</dbReference>
<evidence type="ECO:0000256" key="1">
    <source>
        <dbReference type="ARBA" id="ARBA00004141"/>
    </source>
</evidence>
<dbReference type="InterPro" id="IPR013525">
    <property type="entry name" value="ABC2_TM"/>
</dbReference>
<keyword evidence="5" id="KW-0677">Repeat</keyword>
<dbReference type="InterPro" id="IPR026082">
    <property type="entry name" value="ABCA"/>
</dbReference>
<dbReference type="GO" id="GO:0005319">
    <property type="term" value="F:lipid transporter activity"/>
    <property type="evidence" value="ECO:0007669"/>
    <property type="project" value="TreeGrafter"/>
</dbReference>
<feature type="transmembrane region" description="Helical" evidence="11">
    <location>
        <begin position="611"/>
        <end position="633"/>
    </location>
</feature>
<dbReference type="GO" id="GO:0005524">
    <property type="term" value="F:ATP binding"/>
    <property type="evidence" value="ECO:0007669"/>
    <property type="project" value="UniProtKB-KW"/>
</dbReference>
<dbReference type="EMBL" id="VIIS01001802">
    <property type="protein sequence ID" value="KAF0292618.1"/>
    <property type="molecule type" value="Genomic_DNA"/>
</dbReference>
<gene>
    <name evidence="13" type="primary">Abca2</name>
    <name evidence="13" type="ORF">FJT64_009437</name>
</gene>
<evidence type="ECO:0000256" key="10">
    <source>
        <dbReference type="SAM" id="MobiDB-lite"/>
    </source>
</evidence>
<name>A0A6A4VR76_AMPAM</name>
<sequence length="709" mass="77668">MFCRWSMTPLMYPVTFAFREPASAYIAVVIFNLFVGAAALLTTSMFESLDDTEVVDVLKKIFLVLPNYCMGRGLLEIAYNQYHNEFLTKTGSYSRMLSPLSVARRYLISMAAMAAVGLVVTLTLQLRPFARFRPCCSKPEDYTREDGPSPREDEDEDVAAEGRRVTSGAASGDVLKLERLTKAYRGAGTAVDRLCVGVARGECFGLLGVNGAGKTSTFRMLTGETAVTSGDALVKLQRRSPPLDVSVRWRLSEALSEVGYCPQQDALHGEMTVAEHLRYYARIRGVPPASLLVEVAGLLTQLDLTRYADRPADALSGGNKRKLSTALALVGGPRLLLLDEPTSGMDPASRRFLWDLVRRLVSSGRSVLLTSHSMAECETLCTRLAVMECHLDVWTYEVGVGSAELPDLLRQLERLAADCDIDDWYISQNTLDSALDYSSDSADKYSARYLRNSKAIGVLWAVFTVCYGILSVVVLVQPQWVGDTADSPGSGYFGLWRHCVYSSALQVESPLACAGRLTDLSSIVSAPFRAATIFVGLAVIIALLCIICFLMFCFLRSSTVFHLCAWMQLLSGICLLVALLVFPVGWDAGRLREVCGPEADKYHLGRCGIRWAYMLAIVGAIDALVLAALGFVLSSREEQLWRQPEPTGVPAPPGSVLYEAASVAGSRRSMNLQPVMLMPQLDQDRYSEFSQRSAVSARSPPAPAHNFHL</sequence>
<dbReference type="Proteomes" id="UP000440578">
    <property type="component" value="Unassembled WGS sequence"/>
</dbReference>
<evidence type="ECO:0000313" key="14">
    <source>
        <dbReference type="Proteomes" id="UP000440578"/>
    </source>
</evidence>
<evidence type="ECO:0000256" key="5">
    <source>
        <dbReference type="ARBA" id="ARBA00022737"/>
    </source>
</evidence>
<comment type="similarity">
    <text evidence="2">Belongs to the ABC transporter superfamily. ABCA family.</text>
</comment>
<keyword evidence="7 13" id="KW-0067">ATP-binding</keyword>
<dbReference type="AlphaFoldDB" id="A0A6A4VR76"/>
<dbReference type="InterPro" id="IPR003439">
    <property type="entry name" value="ABC_transporter-like_ATP-bd"/>
</dbReference>
<dbReference type="Pfam" id="PF00005">
    <property type="entry name" value="ABC_tran"/>
    <property type="match status" value="1"/>
</dbReference>
<evidence type="ECO:0000256" key="11">
    <source>
        <dbReference type="SAM" id="Phobius"/>
    </source>
</evidence>
<dbReference type="InterPro" id="IPR027417">
    <property type="entry name" value="P-loop_NTPase"/>
</dbReference>
<keyword evidence="9 11" id="KW-0472">Membrane</keyword>
<feature type="region of interest" description="Disordered" evidence="10">
    <location>
        <begin position="689"/>
        <end position="709"/>
    </location>
</feature>
<dbReference type="Gene3D" id="3.40.50.300">
    <property type="entry name" value="P-loop containing nucleotide triphosphate hydrolases"/>
    <property type="match status" value="1"/>
</dbReference>
<feature type="transmembrane region" description="Helical" evidence="11">
    <location>
        <begin position="560"/>
        <end position="582"/>
    </location>
</feature>
<dbReference type="InterPro" id="IPR003593">
    <property type="entry name" value="AAA+_ATPase"/>
</dbReference>
<keyword evidence="4 11" id="KW-0812">Transmembrane</keyword>
<comment type="subcellular location">
    <subcellularLocation>
        <location evidence="1">Membrane</location>
        <topology evidence="1">Multi-pass membrane protein</topology>
    </subcellularLocation>
</comment>
<feature type="region of interest" description="Disordered" evidence="10">
    <location>
        <begin position="140"/>
        <end position="164"/>
    </location>
</feature>
<dbReference type="SMART" id="SM00382">
    <property type="entry name" value="AAA"/>
    <property type="match status" value="1"/>
</dbReference>
<accession>A0A6A4VR76</accession>
<evidence type="ECO:0000256" key="7">
    <source>
        <dbReference type="ARBA" id="ARBA00022840"/>
    </source>
</evidence>
<feature type="domain" description="ABC transporter" evidence="12">
    <location>
        <begin position="175"/>
        <end position="414"/>
    </location>
</feature>
<keyword evidence="3" id="KW-0813">Transport</keyword>
<dbReference type="PROSITE" id="PS50893">
    <property type="entry name" value="ABC_TRANSPORTER_2"/>
    <property type="match status" value="1"/>
</dbReference>
<dbReference type="GO" id="GO:0016887">
    <property type="term" value="F:ATP hydrolysis activity"/>
    <property type="evidence" value="ECO:0007669"/>
    <property type="project" value="InterPro"/>
</dbReference>
<evidence type="ECO:0000256" key="2">
    <source>
        <dbReference type="ARBA" id="ARBA00008869"/>
    </source>
</evidence>
<dbReference type="GO" id="GO:0140359">
    <property type="term" value="F:ABC-type transporter activity"/>
    <property type="evidence" value="ECO:0007669"/>
    <property type="project" value="InterPro"/>
</dbReference>
<evidence type="ECO:0000259" key="12">
    <source>
        <dbReference type="PROSITE" id="PS50893"/>
    </source>
</evidence>
<reference evidence="13 14" key="1">
    <citation type="submission" date="2019-07" db="EMBL/GenBank/DDBJ databases">
        <title>Draft genome assembly of a fouling barnacle, Amphibalanus amphitrite (Darwin, 1854): The first reference genome for Thecostraca.</title>
        <authorList>
            <person name="Kim W."/>
        </authorList>
    </citation>
    <scope>NUCLEOTIDE SEQUENCE [LARGE SCALE GENOMIC DNA]</scope>
    <source>
        <strain evidence="13">SNU_AA5</strain>
        <tissue evidence="13">Soma without cirri and trophi</tissue>
    </source>
</reference>
<dbReference type="Pfam" id="PF12698">
    <property type="entry name" value="ABC2_membrane_3"/>
    <property type="match status" value="1"/>
</dbReference>
<evidence type="ECO:0000256" key="3">
    <source>
        <dbReference type="ARBA" id="ARBA00022448"/>
    </source>
</evidence>
<proteinExistence type="inferred from homology"/>
<evidence type="ECO:0000256" key="4">
    <source>
        <dbReference type="ARBA" id="ARBA00022692"/>
    </source>
</evidence>
<dbReference type="GO" id="GO:0016020">
    <property type="term" value="C:membrane"/>
    <property type="evidence" value="ECO:0007669"/>
    <property type="project" value="UniProtKB-SubCell"/>
</dbReference>
<evidence type="ECO:0000256" key="6">
    <source>
        <dbReference type="ARBA" id="ARBA00022741"/>
    </source>
</evidence>
<evidence type="ECO:0000256" key="9">
    <source>
        <dbReference type="ARBA" id="ARBA00023136"/>
    </source>
</evidence>